<reference evidence="5 6" key="1">
    <citation type="submission" date="2019-08" db="EMBL/GenBank/DDBJ databases">
        <title>Actinomadura sp. nov. CYP1-5 isolated from mountain soil.</title>
        <authorList>
            <person name="Songsumanus A."/>
            <person name="Kuncharoen N."/>
            <person name="Kudo T."/>
            <person name="Yuki M."/>
            <person name="Igarashi Y."/>
            <person name="Tanasupawat S."/>
        </authorList>
    </citation>
    <scope>NUCLEOTIDE SEQUENCE [LARGE SCALE GENOMIC DNA]</scope>
    <source>
        <strain evidence="5 6">CYP1-5</strain>
    </source>
</reference>
<accession>A0A5D3FBJ2</accession>
<dbReference type="SUPFAM" id="SSF64288">
    <property type="entry name" value="Chorismate lyase-like"/>
    <property type="match status" value="1"/>
</dbReference>
<dbReference type="PANTHER" id="PTHR44846:SF17">
    <property type="entry name" value="GNTR-FAMILY TRANSCRIPTIONAL REGULATOR"/>
    <property type="match status" value="1"/>
</dbReference>
<evidence type="ECO:0000313" key="6">
    <source>
        <dbReference type="Proteomes" id="UP000323505"/>
    </source>
</evidence>
<keyword evidence="1" id="KW-0805">Transcription regulation</keyword>
<keyword evidence="6" id="KW-1185">Reference proteome</keyword>
<proteinExistence type="predicted"/>
<dbReference type="Pfam" id="PF00392">
    <property type="entry name" value="GntR"/>
    <property type="match status" value="1"/>
</dbReference>
<evidence type="ECO:0000313" key="5">
    <source>
        <dbReference type="EMBL" id="TYK45110.1"/>
    </source>
</evidence>
<organism evidence="5 6">
    <name type="scientific">Actinomadura decatromicini</name>
    <dbReference type="NCBI Taxonomy" id="2604572"/>
    <lineage>
        <taxon>Bacteria</taxon>
        <taxon>Bacillati</taxon>
        <taxon>Actinomycetota</taxon>
        <taxon>Actinomycetes</taxon>
        <taxon>Streptosporangiales</taxon>
        <taxon>Thermomonosporaceae</taxon>
        <taxon>Actinomadura</taxon>
    </lineage>
</organism>
<dbReference type="SMART" id="SM00345">
    <property type="entry name" value="HTH_GNTR"/>
    <property type="match status" value="1"/>
</dbReference>
<gene>
    <name evidence="5" type="ORF">FXF68_30985</name>
</gene>
<dbReference type="GO" id="GO:0045892">
    <property type="term" value="P:negative regulation of DNA-templated transcription"/>
    <property type="evidence" value="ECO:0007669"/>
    <property type="project" value="TreeGrafter"/>
</dbReference>
<dbReference type="InterPro" id="IPR028978">
    <property type="entry name" value="Chorismate_lyase_/UTRA_dom_sf"/>
</dbReference>
<dbReference type="PROSITE" id="PS50949">
    <property type="entry name" value="HTH_GNTR"/>
    <property type="match status" value="1"/>
</dbReference>
<protein>
    <submittedName>
        <fullName evidence="5">GntR family transcriptional regulator</fullName>
    </submittedName>
</protein>
<dbReference type="Proteomes" id="UP000323505">
    <property type="component" value="Unassembled WGS sequence"/>
</dbReference>
<dbReference type="PANTHER" id="PTHR44846">
    <property type="entry name" value="MANNOSYL-D-GLYCERATE TRANSPORT/METABOLISM SYSTEM REPRESSOR MNGR-RELATED"/>
    <property type="match status" value="1"/>
</dbReference>
<evidence type="ECO:0000256" key="3">
    <source>
        <dbReference type="ARBA" id="ARBA00023163"/>
    </source>
</evidence>
<dbReference type="CDD" id="cd07377">
    <property type="entry name" value="WHTH_GntR"/>
    <property type="match status" value="1"/>
</dbReference>
<dbReference type="InterPro" id="IPR050679">
    <property type="entry name" value="Bact_HTH_transcr_reg"/>
</dbReference>
<dbReference type="EMBL" id="VSRQ01000007">
    <property type="protein sequence ID" value="TYK45110.1"/>
    <property type="molecule type" value="Genomic_DNA"/>
</dbReference>
<dbReference type="GO" id="GO:0003700">
    <property type="term" value="F:DNA-binding transcription factor activity"/>
    <property type="evidence" value="ECO:0007669"/>
    <property type="project" value="InterPro"/>
</dbReference>
<dbReference type="SMART" id="SM00866">
    <property type="entry name" value="UTRA"/>
    <property type="match status" value="1"/>
</dbReference>
<dbReference type="SUPFAM" id="SSF46785">
    <property type="entry name" value="Winged helix' DNA-binding domain"/>
    <property type="match status" value="1"/>
</dbReference>
<dbReference type="Pfam" id="PF07702">
    <property type="entry name" value="UTRA"/>
    <property type="match status" value="1"/>
</dbReference>
<dbReference type="InterPro" id="IPR000524">
    <property type="entry name" value="Tscrpt_reg_HTH_GntR"/>
</dbReference>
<name>A0A5D3FBJ2_9ACTN</name>
<sequence length="252" mass="28268">MPVQRPRSRYRQVADDLREAIFRGSYGPGAALPSQPELARKYGLNQTSISRAMQVLEGEGLIRIEKGVGSFVIEVPPTVKRVRRVPPRGRGSGSSFAEGLQKAGLVPRTELVQAEEIEPPADVAKRLELPAGEKTLIRKRHMFADDRPVQWAASYTPMSVAGSVDTAFPDTGPSGFYERLAERGHRVVRFMEEIESRRPTDEEAEFLRLSSAQYVLEVTRFALDRAAQPLEVVINVFPSQMWKLAYEWTAEE</sequence>
<evidence type="ECO:0000256" key="2">
    <source>
        <dbReference type="ARBA" id="ARBA00023125"/>
    </source>
</evidence>
<feature type="domain" description="HTH gntR-type" evidence="4">
    <location>
        <begin position="7"/>
        <end position="75"/>
    </location>
</feature>
<comment type="caution">
    <text evidence="5">The sequence shown here is derived from an EMBL/GenBank/DDBJ whole genome shotgun (WGS) entry which is preliminary data.</text>
</comment>
<dbReference type="Gene3D" id="1.10.10.10">
    <property type="entry name" value="Winged helix-like DNA-binding domain superfamily/Winged helix DNA-binding domain"/>
    <property type="match status" value="1"/>
</dbReference>
<dbReference type="InterPro" id="IPR036388">
    <property type="entry name" value="WH-like_DNA-bd_sf"/>
</dbReference>
<keyword evidence="2" id="KW-0238">DNA-binding</keyword>
<evidence type="ECO:0000256" key="1">
    <source>
        <dbReference type="ARBA" id="ARBA00023015"/>
    </source>
</evidence>
<dbReference type="PRINTS" id="PR00035">
    <property type="entry name" value="HTHGNTR"/>
</dbReference>
<evidence type="ECO:0000259" key="4">
    <source>
        <dbReference type="PROSITE" id="PS50949"/>
    </source>
</evidence>
<dbReference type="Gene3D" id="3.40.1410.10">
    <property type="entry name" value="Chorismate lyase-like"/>
    <property type="match status" value="1"/>
</dbReference>
<dbReference type="InterPro" id="IPR036390">
    <property type="entry name" value="WH_DNA-bd_sf"/>
</dbReference>
<keyword evidence="3" id="KW-0804">Transcription</keyword>
<dbReference type="RefSeq" id="WP_148765449.1">
    <property type="nucleotide sequence ID" value="NZ_VSRQ01000007.1"/>
</dbReference>
<dbReference type="AlphaFoldDB" id="A0A5D3FBJ2"/>
<dbReference type="GO" id="GO:0003677">
    <property type="term" value="F:DNA binding"/>
    <property type="evidence" value="ECO:0007669"/>
    <property type="project" value="UniProtKB-KW"/>
</dbReference>
<dbReference type="InterPro" id="IPR011663">
    <property type="entry name" value="UTRA"/>
</dbReference>